<accession>A0AAE0EPJ0</accession>
<evidence type="ECO:0000256" key="8">
    <source>
        <dbReference type="ARBA" id="ARBA00022837"/>
    </source>
</evidence>
<dbReference type="InterPro" id="IPR008559">
    <property type="entry name" value="TMCO1"/>
</dbReference>
<reference evidence="16" key="2">
    <citation type="submission" date="2023-06" db="EMBL/GenBank/DDBJ databases">
        <title>Long-read-based genome assembly of the green algal bacterivore Cymbomonas tetramitiformis.</title>
        <authorList>
            <person name="Gyaltshen Y."/>
            <person name="Rozenberg A."/>
            <person name="Paasch A."/>
            <person name="Burns J.A."/>
            <person name="Warring S."/>
            <person name="Larson R."/>
            <person name="Maurer-Alcala X."/>
            <person name="Dacks J."/>
            <person name="Kim E."/>
        </authorList>
    </citation>
    <scope>NUCLEOTIDE SEQUENCE</scope>
    <source>
        <strain evidence="16">PLY_AMNH</strain>
    </source>
</reference>
<keyword evidence="4" id="KW-0109">Calcium transport</keyword>
<comment type="subcellular location">
    <subcellularLocation>
        <location evidence="1">Endoplasmic reticulum membrane</location>
        <topology evidence="1">Multi-pass membrane protein</topology>
    </subcellularLocation>
</comment>
<evidence type="ECO:0000256" key="10">
    <source>
        <dbReference type="ARBA" id="ARBA00023054"/>
    </source>
</evidence>
<dbReference type="InterPro" id="IPR002809">
    <property type="entry name" value="EMC3/TMCO1"/>
</dbReference>
<evidence type="ECO:0000256" key="3">
    <source>
        <dbReference type="ARBA" id="ARBA00022448"/>
    </source>
</evidence>
<dbReference type="PANTHER" id="PTHR20917">
    <property type="entry name" value="PNAS-RELATED"/>
    <property type="match status" value="1"/>
</dbReference>
<evidence type="ECO:0000256" key="11">
    <source>
        <dbReference type="ARBA" id="ARBA00023065"/>
    </source>
</evidence>
<keyword evidence="3" id="KW-0813">Transport</keyword>
<keyword evidence="8" id="KW-0106">Calcium</keyword>
<protein>
    <recommendedName>
        <fullName evidence="18">Calcium load-activated calcium channel</fullName>
    </recommendedName>
</protein>
<evidence type="ECO:0000256" key="2">
    <source>
        <dbReference type="ARBA" id="ARBA00006537"/>
    </source>
</evidence>
<organism evidence="16 17">
    <name type="scientific">Cymbomonas tetramitiformis</name>
    <dbReference type="NCBI Taxonomy" id="36881"/>
    <lineage>
        <taxon>Eukaryota</taxon>
        <taxon>Viridiplantae</taxon>
        <taxon>Chlorophyta</taxon>
        <taxon>Pyramimonadophyceae</taxon>
        <taxon>Pyramimonadales</taxon>
        <taxon>Pyramimonadaceae</taxon>
        <taxon>Cymbomonas</taxon>
    </lineage>
</organism>
<evidence type="ECO:0000256" key="4">
    <source>
        <dbReference type="ARBA" id="ARBA00022568"/>
    </source>
</evidence>
<evidence type="ECO:0000313" key="15">
    <source>
        <dbReference type="EMBL" id="KAK3234084.1"/>
    </source>
</evidence>
<keyword evidence="17" id="KW-1185">Reference proteome</keyword>
<evidence type="ECO:0000256" key="12">
    <source>
        <dbReference type="ARBA" id="ARBA00023136"/>
    </source>
</evidence>
<evidence type="ECO:0000256" key="1">
    <source>
        <dbReference type="ARBA" id="ARBA00004477"/>
    </source>
</evidence>
<evidence type="ECO:0000313" key="16">
    <source>
        <dbReference type="EMBL" id="KAK3234085.1"/>
    </source>
</evidence>
<keyword evidence="6 14" id="KW-0812">Transmembrane</keyword>
<sequence>MSYQADSNGVPLRVAYQILHSQSYFSSETYKLLGRRTIFSVTRLGCSKKANTMQYSDAPLILFLSILISLFCEAVSWVLIYRTAGYQNLRENIDRTSKQVDAMKSTLVQKTKNKKLGRREELLKNSNRELSFIKMKSTVVVGASLAIVYGLLTSFYDGVPVARLPFEPLIFMRGLCHRGLPGDDYTECSLAFLYILCSVSCRGNIQKLLGFSPPRSIAPNSLFPMQPMQ</sequence>
<keyword evidence="11" id="KW-0406">Ion transport</keyword>
<evidence type="ECO:0000256" key="14">
    <source>
        <dbReference type="SAM" id="Phobius"/>
    </source>
</evidence>
<evidence type="ECO:0000256" key="13">
    <source>
        <dbReference type="ARBA" id="ARBA00023303"/>
    </source>
</evidence>
<keyword evidence="10" id="KW-0175">Coiled coil</keyword>
<feature type="transmembrane region" description="Helical" evidence="14">
    <location>
        <begin position="138"/>
        <end position="156"/>
    </location>
</feature>
<gene>
    <name evidence="15" type="ORF">CYMTET_55650</name>
    <name evidence="16" type="ORF">CYMTET_55651</name>
</gene>
<evidence type="ECO:0000313" key="17">
    <source>
        <dbReference type="Proteomes" id="UP001190700"/>
    </source>
</evidence>
<evidence type="ECO:0008006" key="18">
    <source>
        <dbReference type="Google" id="ProtNLM"/>
    </source>
</evidence>
<keyword evidence="12 14" id="KW-0472">Membrane</keyword>
<evidence type="ECO:0000256" key="5">
    <source>
        <dbReference type="ARBA" id="ARBA00022673"/>
    </source>
</evidence>
<keyword evidence="7" id="KW-0256">Endoplasmic reticulum</keyword>
<comment type="caution">
    <text evidence="16">The sequence shown here is derived from an EMBL/GenBank/DDBJ whole genome shotgun (WGS) entry which is preliminary data.</text>
</comment>
<dbReference type="Proteomes" id="UP001190700">
    <property type="component" value="Unassembled WGS sequence"/>
</dbReference>
<evidence type="ECO:0000256" key="7">
    <source>
        <dbReference type="ARBA" id="ARBA00022824"/>
    </source>
</evidence>
<reference evidence="16 17" key="1">
    <citation type="journal article" date="2015" name="Genome Biol. Evol.">
        <title>Comparative Genomics of a Bacterivorous Green Alga Reveals Evolutionary Causalities and Consequences of Phago-Mixotrophic Mode of Nutrition.</title>
        <authorList>
            <person name="Burns J.A."/>
            <person name="Paasch A."/>
            <person name="Narechania A."/>
            <person name="Kim E."/>
        </authorList>
    </citation>
    <scope>NUCLEOTIDE SEQUENCE [LARGE SCALE GENOMIC DNA]</scope>
    <source>
        <strain evidence="16">PLY_AMNH</strain>
    </source>
</reference>
<keyword evidence="9 14" id="KW-1133">Transmembrane helix</keyword>
<dbReference type="GO" id="GO:0005262">
    <property type="term" value="F:calcium channel activity"/>
    <property type="evidence" value="ECO:0007669"/>
    <property type="project" value="UniProtKB-KW"/>
</dbReference>
<dbReference type="GO" id="GO:0005789">
    <property type="term" value="C:endoplasmic reticulum membrane"/>
    <property type="evidence" value="ECO:0007669"/>
    <property type="project" value="UniProtKB-SubCell"/>
</dbReference>
<proteinExistence type="inferred from homology"/>
<keyword evidence="13" id="KW-0407">Ion channel</keyword>
<name>A0AAE0EPJ0_9CHLO</name>
<comment type="similarity">
    <text evidence="2">Belongs to the TMCO1 family.</text>
</comment>
<dbReference type="PANTHER" id="PTHR20917:SF0">
    <property type="entry name" value="CALCIUM LOAD-ACTIVATED CALCIUM CHANNEL"/>
    <property type="match status" value="1"/>
</dbReference>
<keyword evidence="5" id="KW-0107">Calcium channel</keyword>
<evidence type="ECO:0000256" key="9">
    <source>
        <dbReference type="ARBA" id="ARBA00022989"/>
    </source>
</evidence>
<dbReference type="Pfam" id="PF01956">
    <property type="entry name" value="EMC3_TMCO1"/>
    <property type="match status" value="1"/>
</dbReference>
<dbReference type="GO" id="GO:0032469">
    <property type="term" value="P:endoplasmic reticulum calcium ion homeostasis"/>
    <property type="evidence" value="ECO:0007669"/>
    <property type="project" value="InterPro"/>
</dbReference>
<dbReference type="EMBL" id="LGRX02035559">
    <property type="protein sequence ID" value="KAK3234084.1"/>
    <property type="molecule type" value="Genomic_DNA"/>
</dbReference>
<feature type="transmembrane region" description="Helical" evidence="14">
    <location>
        <begin position="60"/>
        <end position="80"/>
    </location>
</feature>
<evidence type="ECO:0000256" key="6">
    <source>
        <dbReference type="ARBA" id="ARBA00022692"/>
    </source>
</evidence>
<dbReference type="EMBL" id="LGRX02035559">
    <property type="protein sequence ID" value="KAK3234085.1"/>
    <property type="molecule type" value="Genomic_DNA"/>
</dbReference>
<dbReference type="SMART" id="SM01415">
    <property type="entry name" value="DUF106"/>
    <property type="match status" value="1"/>
</dbReference>
<dbReference type="AlphaFoldDB" id="A0AAE0EPJ0"/>